<dbReference type="AlphaFoldDB" id="M2USY0"/>
<feature type="transmembrane region" description="Helical" evidence="1">
    <location>
        <begin position="39"/>
        <end position="57"/>
    </location>
</feature>
<name>M2USY0_STUST</name>
<keyword evidence="1" id="KW-0472">Membrane</keyword>
<comment type="caution">
    <text evidence="2">The sequence shown here is derived from an EMBL/GenBank/DDBJ whole genome shotgun (WGS) entry which is preliminary data.</text>
</comment>
<evidence type="ECO:0000313" key="2">
    <source>
        <dbReference type="EMBL" id="EME01750.1"/>
    </source>
</evidence>
<accession>M2USY0</accession>
<keyword evidence="1" id="KW-1133">Transmembrane helix</keyword>
<proteinExistence type="predicted"/>
<feature type="transmembrane region" description="Helical" evidence="1">
    <location>
        <begin position="12"/>
        <end position="33"/>
    </location>
</feature>
<evidence type="ECO:0000256" key="1">
    <source>
        <dbReference type="SAM" id="Phobius"/>
    </source>
</evidence>
<protein>
    <submittedName>
        <fullName evidence="2">Uncharacterized protein</fullName>
    </submittedName>
</protein>
<reference evidence="2 3" key="1">
    <citation type="journal article" date="2013" name="Genome Announc.">
        <title>Draft Genome of Pseudomonas stutzeri Strain NF13, a Nitrogen Fixer Isolated from the Galapagos Rift Hydrothermal Vent.</title>
        <authorList>
            <person name="Pena A."/>
            <person name="Busquets A."/>
            <person name="Gomila M."/>
            <person name="Mayol J."/>
            <person name="Bosch R."/>
            <person name="Nogales B."/>
            <person name="Garcia-Valdes E."/>
            <person name="Bennasar A."/>
            <person name="Lalucat J."/>
        </authorList>
    </citation>
    <scope>NUCLEOTIDE SEQUENCE [LARGE SCALE GENOMIC DNA]</scope>
    <source>
        <strain evidence="2 3">NF13</strain>
    </source>
</reference>
<dbReference type="RefSeq" id="WP_003298361.1">
    <property type="nucleotide sequence ID" value="NZ_AOBS01000015.1"/>
</dbReference>
<dbReference type="OrthoDB" id="9976271at2"/>
<keyword evidence="1" id="KW-0812">Transmembrane</keyword>
<evidence type="ECO:0000313" key="3">
    <source>
        <dbReference type="Proteomes" id="UP000011700"/>
    </source>
</evidence>
<dbReference type="EMBL" id="AOBS01000015">
    <property type="protein sequence ID" value="EME01750.1"/>
    <property type="molecule type" value="Genomic_DNA"/>
</dbReference>
<dbReference type="Proteomes" id="UP000011700">
    <property type="component" value="Unassembled WGS sequence"/>
</dbReference>
<organism evidence="2 3">
    <name type="scientific">Stutzerimonas stutzeri NF13</name>
    <dbReference type="NCBI Taxonomy" id="1212548"/>
    <lineage>
        <taxon>Bacteria</taxon>
        <taxon>Pseudomonadati</taxon>
        <taxon>Pseudomonadota</taxon>
        <taxon>Gammaproteobacteria</taxon>
        <taxon>Pseudomonadales</taxon>
        <taxon>Pseudomonadaceae</taxon>
        <taxon>Stutzerimonas</taxon>
    </lineage>
</organism>
<gene>
    <name evidence="2" type="ORF">B381_02786</name>
</gene>
<sequence length="91" mass="10438">MLKIKIVMLLKGVLTLLAIPLYLAWFYFIYYMIFVNFKLGAILFGSTVVLGYVLSFINRALDSYLLRLIASSCCETEEEKEERTLEVGDAK</sequence>